<name>A0A0M9ES05_FUSLA</name>
<proteinExistence type="predicted"/>
<accession>A0A0M9ES05</accession>
<evidence type="ECO:0000313" key="3">
    <source>
        <dbReference type="Proteomes" id="UP000037904"/>
    </source>
</evidence>
<reference evidence="2 3" key="1">
    <citation type="submission" date="2015-04" db="EMBL/GenBank/DDBJ databases">
        <title>The draft genome sequence of Fusarium langsethiae, a T-2/HT-2 mycotoxin producer.</title>
        <authorList>
            <person name="Lysoe E."/>
            <person name="Divon H.H."/>
            <person name="Terzi V."/>
            <person name="Orru L."/>
            <person name="Lamontanara A."/>
            <person name="Kolseth A.-K."/>
            <person name="Frandsen R.J."/>
            <person name="Nielsen K."/>
            <person name="Thrane U."/>
        </authorList>
    </citation>
    <scope>NUCLEOTIDE SEQUENCE [LARGE SCALE GENOMIC DNA]</scope>
    <source>
        <strain evidence="2 3">Fl201059</strain>
    </source>
</reference>
<dbReference type="AlphaFoldDB" id="A0A0M9ES05"/>
<dbReference type="InterPro" id="IPR036514">
    <property type="entry name" value="SGNH_hydro_sf"/>
</dbReference>
<evidence type="ECO:0000313" key="2">
    <source>
        <dbReference type="EMBL" id="KPA38286.1"/>
    </source>
</evidence>
<gene>
    <name evidence="2" type="ORF">FLAG1_08883</name>
</gene>
<sequence length="258" mass="27841">MLTLDIYSSTNTKFLSTVLLTLPCGFVHSSPTSRATKPPRFFLIGDSTVAVNGGWGDGLLSYIKAPAQGDNRGVSGSTTVSWKSSGRWDTLLSDISSAKGDFEPVVTIQFGHNDQKVMQLNEFHSNLVSIGNDIKKAGGTPIFITSLTRRTFSGGQVVENLKDWAAETIAAAGEVGAEYLQLNKASTDYVNAIGAQNSDSYNWGPGDRTHLNPSGEIVFGRMVLDLLLEKRQDFAAYFTSNEALSEKIKNGEFATGDE</sequence>
<dbReference type="PANTHER" id="PTHR43695">
    <property type="entry name" value="PUTATIVE (AFU_ORTHOLOGUE AFUA_2G17250)-RELATED"/>
    <property type="match status" value="1"/>
</dbReference>
<protein>
    <submittedName>
        <fullName evidence="2">Gdsl lipase acylhydrolase</fullName>
    </submittedName>
</protein>
<dbReference type="InterPro" id="IPR013830">
    <property type="entry name" value="SGNH_hydro"/>
</dbReference>
<dbReference type="Gene3D" id="3.40.50.1110">
    <property type="entry name" value="SGNH hydrolase"/>
    <property type="match status" value="1"/>
</dbReference>
<dbReference type="InterPro" id="IPR037459">
    <property type="entry name" value="RhgT-like"/>
</dbReference>
<dbReference type="Pfam" id="PF13472">
    <property type="entry name" value="Lipase_GDSL_2"/>
    <property type="match status" value="1"/>
</dbReference>
<dbReference type="EMBL" id="JXCE01000295">
    <property type="protein sequence ID" value="KPA38286.1"/>
    <property type="molecule type" value="Genomic_DNA"/>
</dbReference>
<comment type="caution">
    <text evidence="2">The sequence shown here is derived from an EMBL/GenBank/DDBJ whole genome shotgun (WGS) entry which is preliminary data.</text>
</comment>
<keyword evidence="3" id="KW-1185">Reference proteome</keyword>
<feature type="domain" description="SGNH hydrolase-type esterase" evidence="1">
    <location>
        <begin position="44"/>
        <end position="215"/>
    </location>
</feature>
<keyword evidence="2" id="KW-0378">Hydrolase</keyword>
<organism evidence="2 3">
    <name type="scientific">Fusarium langsethiae</name>
    <dbReference type="NCBI Taxonomy" id="179993"/>
    <lineage>
        <taxon>Eukaryota</taxon>
        <taxon>Fungi</taxon>
        <taxon>Dikarya</taxon>
        <taxon>Ascomycota</taxon>
        <taxon>Pezizomycotina</taxon>
        <taxon>Sordariomycetes</taxon>
        <taxon>Hypocreomycetidae</taxon>
        <taxon>Hypocreales</taxon>
        <taxon>Nectriaceae</taxon>
        <taxon>Fusarium</taxon>
    </lineage>
</organism>
<dbReference type="SUPFAM" id="SSF52266">
    <property type="entry name" value="SGNH hydrolase"/>
    <property type="match status" value="1"/>
</dbReference>
<dbReference type="PANTHER" id="PTHR43695:SF2">
    <property type="entry name" value="PUTATIVE (AFU_ORTHOLOGUE AFUA_2G17250)-RELATED"/>
    <property type="match status" value="1"/>
</dbReference>
<evidence type="ECO:0000259" key="1">
    <source>
        <dbReference type="Pfam" id="PF13472"/>
    </source>
</evidence>
<dbReference type="Proteomes" id="UP000037904">
    <property type="component" value="Unassembled WGS sequence"/>
</dbReference>
<dbReference type="CDD" id="cd01821">
    <property type="entry name" value="Rhamnogalacturan_acetylesterase_like"/>
    <property type="match status" value="1"/>
</dbReference>
<dbReference type="GO" id="GO:0016787">
    <property type="term" value="F:hydrolase activity"/>
    <property type="evidence" value="ECO:0007669"/>
    <property type="project" value="UniProtKB-KW"/>
</dbReference>